<keyword evidence="3" id="KW-1185">Reference proteome</keyword>
<reference evidence="3" key="2">
    <citation type="submission" date="2015-01" db="EMBL/GenBank/DDBJ databases">
        <title>Evolutionary Origins and Diversification of the Mycorrhizal Mutualists.</title>
        <authorList>
            <consortium name="DOE Joint Genome Institute"/>
            <consortium name="Mycorrhizal Genomics Consortium"/>
            <person name="Kohler A."/>
            <person name="Kuo A."/>
            <person name="Nagy L.G."/>
            <person name="Floudas D."/>
            <person name="Copeland A."/>
            <person name="Barry K.W."/>
            <person name="Cichocki N."/>
            <person name="Veneault-Fourrey C."/>
            <person name="LaButti K."/>
            <person name="Lindquist E.A."/>
            <person name="Lipzen A."/>
            <person name="Lundell T."/>
            <person name="Morin E."/>
            <person name="Murat C."/>
            <person name="Riley R."/>
            <person name="Ohm R."/>
            <person name="Sun H."/>
            <person name="Tunlid A."/>
            <person name="Henrissat B."/>
            <person name="Grigoriev I.V."/>
            <person name="Hibbett D.S."/>
            <person name="Martin F."/>
        </authorList>
    </citation>
    <scope>NUCLEOTIDE SEQUENCE [LARGE SCALE GENOMIC DNA]</scope>
    <source>
        <strain evidence="3">MAFF 305830</strain>
    </source>
</reference>
<dbReference type="InterPro" id="IPR036047">
    <property type="entry name" value="F-box-like_dom_sf"/>
</dbReference>
<proteinExistence type="predicted"/>
<evidence type="ECO:0000313" key="2">
    <source>
        <dbReference type="EMBL" id="KIM30882.1"/>
    </source>
</evidence>
<feature type="domain" description="F-box" evidence="1">
    <location>
        <begin position="3"/>
        <end position="49"/>
    </location>
</feature>
<evidence type="ECO:0000313" key="3">
    <source>
        <dbReference type="Proteomes" id="UP000054097"/>
    </source>
</evidence>
<protein>
    <recommendedName>
        <fullName evidence="1">F-box domain-containing protein</fullName>
    </recommendedName>
</protein>
<dbReference type="SUPFAM" id="SSF81383">
    <property type="entry name" value="F-box domain"/>
    <property type="match status" value="1"/>
</dbReference>
<accession>A0A0C2XPI0</accession>
<organism evidence="2 3">
    <name type="scientific">Serendipita vermifera MAFF 305830</name>
    <dbReference type="NCBI Taxonomy" id="933852"/>
    <lineage>
        <taxon>Eukaryota</taxon>
        <taxon>Fungi</taxon>
        <taxon>Dikarya</taxon>
        <taxon>Basidiomycota</taxon>
        <taxon>Agaricomycotina</taxon>
        <taxon>Agaricomycetes</taxon>
        <taxon>Sebacinales</taxon>
        <taxon>Serendipitaceae</taxon>
        <taxon>Serendipita</taxon>
    </lineage>
</organism>
<dbReference type="InterPro" id="IPR001810">
    <property type="entry name" value="F-box_dom"/>
</dbReference>
<evidence type="ECO:0000259" key="1">
    <source>
        <dbReference type="PROSITE" id="PS50181"/>
    </source>
</evidence>
<name>A0A0C2XPI0_SERVB</name>
<dbReference type="OrthoDB" id="3193353at2759"/>
<dbReference type="Proteomes" id="UP000054097">
    <property type="component" value="Unassembled WGS sequence"/>
</dbReference>
<sequence length="544" mass="61021">MATCFLTKLPYDVLLIIVGLLRCEDSLHLVQTCAFFYGLTDIKAFWLKIARLLEQSRQVPLVHPLSFEGLDIPELRTAILRALKLELKWSGREGIDPSPLKCTEIEPAAHTPGLSEGDHEISWVWLLDDGIHLACAIANAVMQLWHLPSNKLILTIDTGGTLMHASQDITKDKWILSGSVNTDIEGDQTPENLVPTASYSISGRADFAFHTNNFAGLVYTTTRLDESFGQHGDDEHGFLVFQTVEWETPRPLRRFTPLSYFPDSHAKLAMDELANFEQNFSYIVVCFDYLTRATVYAYDIQLLTDFTNWEDPPQVVYPRIKIEYELHPEDCNRWQSSGLRLIWSQSTLAWSTSRIGTLGFHQSFPATGGINCFISVSTLSLSSLETHHDSSASVPVEYKRYLGWAETSDGRFCRTEEGSLLMSSLGIHGINCIWALSHPGVRCAIKAVAIARFFTEDKPKISSKDCSCDAIPEAYLQQEPLVVPESSSTEIDKSDLGLGERVVNINLESWIPHSEKAEDICLDDRYGRVAVGTRSGKVFIFDFL</sequence>
<gene>
    <name evidence="2" type="ORF">M408DRAFT_21704</name>
</gene>
<reference evidence="2 3" key="1">
    <citation type="submission" date="2014-04" db="EMBL/GenBank/DDBJ databases">
        <authorList>
            <consortium name="DOE Joint Genome Institute"/>
            <person name="Kuo A."/>
            <person name="Zuccaro A."/>
            <person name="Kohler A."/>
            <person name="Nagy L.G."/>
            <person name="Floudas D."/>
            <person name="Copeland A."/>
            <person name="Barry K.W."/>
            <person name="Cichocki N."/>
            <person name="Veneault-Fourrey C."/>
            <person name="LaButti K."/>
            <person name="Lindquist E.A."/>
            <person name="Lipzen A."/>
            <person name="Lundell T."/>
            <person name="Morin E."/>
            <person name="Murat C."/>
            <person name="Sun H."/>
            <person name="Tunlid A."/>
            <person name="Henrissat B."/>
            <person name="Grigoriev I.V."/>
            <person name="Hibbett D.S."/>
            <person name="Martin F."/>
            <person name="Nordberg H.P."/>
            <person name="Cantor M.N."/>
            <person name="Hua S.X."/>
        </authorList>
    </citation>
    <scope>NUCLEOTIDE SEQUENCE [LARGE SCALE GENOMIC DNA]</scope>
    <source>
        <strain evidence="2 3">MAFF 305830</strain>
    </source>
</reference>
<dbReference type="AlphaFoldDB" id="A0A0C2XPI0"/>
<dbReference type="HOGENOM" id="CLU_572536_0_0_1"/>
<dbReference type="EMBL" id="KN824283">
    <property type="protein sequence ID" value="KIM30882.1"/>
    <property type="molecule type" value="Genomic_DNA"/>
</dbReference>
<dbReference type="PROSITE" id="PS50181">
    <property type="entry name" value="FBOX"/>
    <property type="match status" value="1"/>
</dbReference>